<organism evidence="2 3">
    <name type="scientific">Intestinimonas butyriciproducens</name>
    <dbReference type="NCBI Taxonomy" id="1297617"/>
    <lineage>
        <taxon>Bacteria</taxon>
        <taxon>Bacillati</taxon>
        <taxon>Bacillota</taxon>
        <taxon>Clostridia</taxon>
        <taxon>Eubacteriales</taxon>
        <taxon>Intestinimonas</taxon>
    </lineage>
</organism>
<accession>A0A0S2VZZ9</accession>
<feature type="transmembrane region" description="Helical" evidence="1">
    <location>
        <begin position="342"/>
        <end position="366"/>
    </location>
</feature>
<dbReference type="Proteomes" id="UP000064844">
    <property type="component" value="Chromosome"/>
</dbReference>
<feature type="transmembrane region" description="Helical" evidence="1">
    <location>
        <begin position="102"/>
        <end position="129"/>
    </location>
</feature>
<reference evidence="2 3" key="1">
    <citation type="journal article" date="2015" name="Nat. Commun.">
        <title>Production of butyrate from lysine and the Amadori product fructoselysine by a human gut commensal.</title>
        <authorList>
            <person name="Bui T.P."/>
            <person name="Ritari J."/>
            <person name="Boeren S."/>
            <person name="de Waard P."/>
            <person name="Plugge C.M."/>
            <person name="de Vos W.M."/>
        </authorList>
    </citation>
    <scope>NUCLEOTIDE SEQUENCE [LARGE SCALE GENOMIC DNA]</scope>
    <source>
        <strain evidence="2 3">AF211</strain>
    </source>
</reference>
<dbReference type="GO" id="GO:0015128">
    <property type="term" value="F:gluconate transmembrane transporter activity"/>
    <property type="evidence" value="ECO:0007669"/>
    <property type="project" value="InterPro"/>
</dbReference>
<feature type="transmembrane region" description="Helical" evidence="1">
    <location>
        <begin position="30"/>
        <end position="49"/>
    </location>
</feature>
<dbReference type="KEGG" id="ibu:IB211_00281"/>
<dbReference type="STRING" id="1297617.IB211_00281"/>
<evidence type="ECO:0000313" key="3">
    <source>
        <dbReference type="Proteomes" id="UP000064844"/>
    </source>
</evidence>
<dbReference type="InterPro" id="IPR003474">
    <property type="entry name" value="Glcn_transporter"/>
</dbReference>
<evidence type="ECO:0008006" key="4">
    <source>
        <dbReference type="Google" id="ProtNLM"/>
    </source>
</evidence>
<feature type="transmembrane region" description="Helical" evidence="1">
    <location>
        <begin position="258"/>
        <end position="276"/>
    </location>
</feature>
<dbReference type="Pfam" id="PF02447">
    <property type="entry name" value="GntP_permease"/>
    <property type="match status" value="1"/>
</dbReference>
<keyword evidence="1" id="KW-0472">Membrane</keyword>
<dbReference type="AlphaFoldDB" id="A0A0S2VZZ9"/>
<dbReference type="RefSeq" id="WP_058116867.1">
    <property type="nucleotide sequence ID" value="NZ_CP011307.1"/>
</dbReference>
<dbReference type="GO" id="GO:0005886">
    <property type="term" value="C:plasma membrane"/>
    <property type="evidence" value="ECO:0007669"/>
    <property type="project" value="TreeGrafter"/>
</dbReference>
<gene>
    <name evidence="2" type="ORF">IB211_00281</name>
</gene>
<dbReference type="PANTHER" id="PTHR30354">
    <property type="entry name" value="GNT FAMILY GLUCONATE TRANSPORTER"/>
    <property type="match status" value="1"/>
</dbReference>
<reference evidence="3" key="2">
    <citation type="submission" date="2015-04" db="EMBL/GenBank/DDBJ databases">
        <title>A butyrogenic pathway from the amino acid lysine in a human gut commensal.</title>
        <authorList>
            <person name="de Vos W.M."/>
            <person name="Bui N.T.P."/>
            <person name="Plugge C.M."/>
            <person name="Ritari J."/>
        </authorList>
    </citation>
    <scope>NUCLEOTIDE SEQUENCE [LARGE SCALE GENOMIC DNA]</scope>
    <source>
        <strain evidence="3">AF211</strain>
    </source>
</reference>
<evidence type="ECO:0000256" key="1">
    <source>
        <dbReference type="SAM" id="Phobius"/>
    </source>
</evidence>
<proteinExistence type="predicted"/>
<feature type="transmembrane region" description="Helical" evidence="1">
    <location>
        <begin position="297"/>
        <end position="322"/>
    </location>
</feature>
<feature type="transmembrane region" description="Helical" evidence="1">
    <location>
        <begin position="421"/>
        <end position="445"/>
    </location>
</feature>
<feature type="transmembrane region" description="Helical" evidence="1">
    <location>
        <begin position="181"/>
        <end position="204"/>
    </location>
</feature>
<dbReference type="EMBL" id="CP011307">
    <property type="protein sequence ID" value="ALP92677.1"/>
    <property type="molecule type" value="Genomic_DNA"/>
</dbReference>
<keyword evidence="3" id="KW-1185">Reference proteome</keyword>
<evidence type="ECO:0000313" key="2">
    <source>
        <dbReference type="EMBL" id="ALP92677.1"/>
    </source>
</evidence>
<keyword evidence="1" id="KW-1133">Transmembrane helix</keyword>
<protein>
    <recommendedName>
        <fullName evidence="4">H+/gluconate symporter-like permease</fullName>
    </recommendedName>
</protein>
<sequence>MNTIGIIGLLLAISCLIVLSYKGVNAFIASLIASVVVIITNALPFWETLAGSYATGFKNFAGNYFLLFGLAAAYGEFLKVTGSAESVAKVLFKIFGVKWAPLGALLITLLMAMGGVSAFVIVFAVYPVAAPLFRKANITKNLLPGIVLCASVTLCLCLPGNPTSTNALLARPEYGLGVNAFSAPVMGIIACVAGTVIAGVYVTWQARRQTALGVGYVVSGTDALETEDEKDLPPFWSSIIPLLIVVLVMILLKDRMGATDSILTSLCVAIVASVVLNPKVFFGASKKESILKTFTAGMWSSCTSALLLTGGVMGFAGVVQAAPGFQYFVDFAMGLSNTFNPYVSASVAVNVVAGITGTALGGLQIFADSMLPAYLAQGVNPEAFHRLLTIACCGLDTLPHCSTFILMCSVCGVTAKDSYKHVFPLTVIMPIFLTILCICMIMVGII</sequence>
<feature type="transmembrane region" description="Helical" evidence="1">
    <location>
        <begin position="235"/>
        <end position="252"/>
    </location>
</feature>
<name>A0A0S2VZZ9_9FIRM</name>
<keyword evidence="1" id="KW-0812">Transmembrane</keyword>
<dbReference type="PANTHER" id="PTHR30354:SF7">
    <property type="entry name" value="BLL7963 PROTEIN"/>
    <property type="match status" value="1"/>
</dbReference>
<feature type="transmembrane region" description="Helical" evidence="1">
    <location>
        <begin position="141"/>
        <end position="161"/>
    </location>
</feature>